<protein>
    <recommendedName>
        <fullName evidence="2">Aldehyde dehydrogenase domain-containing protein</fullName>
    </recommendedName>
</protein>
<keyword evidence="1" id="KW-0560">Oxidoreductase</keyword>
<evidence type="ECO:0000313" key="3">
    <source>
        <dbReference type="EMBL" id="GLS70141.1"/>
    </source>
</evidence>
<dbReference type="Proteomes" id="UP001157440">
    <property type="component" value="Unassembled WGS sequence"/>
</dbReference>
<evidence type="ECO:0000259" key="2">
    <source>
        <dbReference type="Pfam" id="PF00171"/>
    </source>
</evidence>
<organism evidence="3 4">
    <name type="scientific">Methylobacterium tardum</name>
    <dbReference type="NCBI Taxonomy" id="374432"/>
    <lineage>
        <taxon>Bacteria</taxon>
        <taxon>Pseudomonadati</taxon>
        <taxon>Pseudomonadota</taxon>
        <taxon>Alphaproteobacteria</taxon>
        <taxon>Hyphomicrobiales</taxon>
        <taxon>Methylobacteriaceae</taxon>
        <taxon>Methylobacterium</taxon>
    </lineage>
</organism>
<dbReference type="Gene3D" id="3.40.605.10">
    <property type="entry name" value="Aldehyde Dehydrogenase, Chain A, domain 1"/>
    <property type="match status" value="1"/>
</dbReference>
<feature type="domain" description="Aldehyde dehydrogenase" evidence="2">
    <location>
        <begin position="2"/>
        <end position="101"/>
    </location>
</feature>
<reference evidence="4" key="1">
    <citation type="journal article" date="2019" name="Int. J. Syst. Evol. Microbiol.">
        <title>The Global Catalogue of Microorganisms (GCM) 10K type strain sequencing project: providing services to taxonomists for standard genome sequencing and annotation.</title>
        <authorList>
            <consortium name="The Broad Institute Genomics Platform"/>
            <consortium name="The Broad Institute Genome Sequencing Center for Infectious Disease"/>
            <person name="Wu L."/>
            <person name="Ma J."/>
        </authorList>
    </citation>
    <scope>NUCLEOTIDE SEQUENCE [LARGE SCALE GENOMIC DNA]</scope>
    <source>
        <strain evidence="4">NBRC 103632</strain>
    </source>
</reference>
<dbReference type="PANTHER" id="PTHR11699">
    <property type="entry name" value="ALDEHYDE DEHYDROGENASE-RELATED"/>
    <property type="match status" value="1"/>
</dbReference>
<dbReference type="InterPro" id="IPR016161">
    <property type="entry name" value="Ald_DH/histidinol_DH"/>
</dbReference>
<dbReference type="EMBL" id="BSPL01000013">
    <property type="protein sequence ID" value="GLS70141.1"/>
    <property type="molecule type" value="Genomic_DNA"/>
</dbReference>
<dbReference type="Pfam" id="PF00171">
    <property type="entry name" value="Aldedh"/>
    <property type="match status" value="1"/>
</dbReference>
<dbReference type="SUPFAM" id="SSF53720">
    <property type="entry name" value="ALDH-like"/>
    <property type="match status" value="1"/>
</dbReference>
<evidence type="ECO:0000256" key="1">
    <source>
        <dbReference type="ARBA" id="ARBA00023002"/>
    </source>
</evidence>
<name>A0AA37TIG4_9HYPH</name>
<accession>A0AA37TIG4</accession>
<dbReference type="InterPro" id="IPR016162">
    <property type="entry name" value="Ald_DH_N"/>
</dbReference>
<dbReference type="AlphaFoldDB" id="A0AA37TIG4"/>
<comment type="caution">
    <text evidence="3">The sequence shown here is derived from an EMBL/GenBank/DDBJ whole genome shotgun (WGS) entry which is preliminary data.</text>
</comment>
<proteinExistence type="predicted"/>
<sequence>MRNPTTGAVITRIPNSGPADVDRAMRAARAAFEGREWGGMDLRARARLVNRLADAFEANLDTLYRLETTNNGRPVNETRAQLSRLPDFLRYFAGVALARRDGVIPV</sequence>
<gene>
    <name evidence="3" type="ORF">GCM10007890_21540</name>
</gene>
<dbReference type="InterPro" id="IPR015590">
    <property type="entry name" value="Aldehyde_DH_dom"/>
</dbReference>
<keyword evidence="4" id="KW-1185">Reference proteome</keyword>
<dbReference type="GO" id="GO:0016491">
    <property type="term" value="F:oxidoreductase activity"/>
    <property type="evidence" value="ECO:0007669"/>
    <property type="project" value="UniProtKB-KW"/>
</dbReference>
<evidence type="ECO:0000313" key="4">
    <source>
        <dbReference type="Proteomes" id="UP001157440"/>
    </source>
</evidence>